<accession>A0A9P5KT65</accession>
<evidence type="ECO:0000313" key="4">
    <source>
        <dbReference type="Proteomes" id="UP000750522"/>
    </source>
</evidence>
<feature type="compositionally biased region" description="Low complexity" evidence="1">
    <location>
        <begin position="277"/>
        <end position="290"/>
    </location>
</feature>
<feature type="compositionally biased region" description="Polar residues" evidence="1">
    <location>
        <begin position="384"/>
        <end position="403"/>
    </location>
</feature>
<evidence type="ECO:0000313" key="3">
    <source>
        <dbReference type="EMBL" id="KAF5102138.1"/>
    </source>
</evidence>
<feature type="transmembrane region" description="Helical" evidence="2">
    <location>
        <begin position="491"/>
        <end position="511"/>
    </location>
</feature>
<reference evidence="3" key="1">
    <citation type="journal article" date="2020" name="Front. Microbiol.">
        <title>Phenotypic and Genetic Characterization of the Cheese Ripening Yeast Geotrichum candidum.</title>
        <authorList>
            <person name="Perkins V."/>
            <person name="Vignola S."/>
            <person name="Lessard M.H."/>
            <person name="Plante P.L."/>
            <person name="Corbeil J."/>
            <person name="Dugat-Bony E."/>
            <person name="Frenette M."/>
            <person name="Labrie S."/>
        </authorList>
    </citation>
    <scope>NUCLEOTIDE SEQUENCE</scope>
    <source>
        <strain evidence="3">LMA-70</strain>
    </source>
</reference>
<dbReference type="AlphaFoldDB" id="A0A9P5KT65"/>
<dbReference type="EMBL" id="QQZK01000032">
    <property type="protein sequence ID" value="KAF5102138.1"/>
    <property type="molecule type" value="Genomic_DNA"/>
</dbReference>
<feature type="region of interest" description="Disordered" evidence="1">
    <location>
        <begin position="94"/>
        <end position="119"/>
    </location>
</feature>
<evidence type="ECO:0000256" key="2">
    <source>
        <dbReference type="SAM" id="Phobius"/>
    </source>
</evidence>
<protein>
    <submittedName>
        <fullName evidence="3">Uncharacterized protein</fullName>
    </submittedName>
</protein>
<name>A0A9P5KT65_GEOCN</name>
<feature type="compositionally biased region" description="Low complexity" evidence="1">
    <location>
        <begin position="19"/>
        <end position="29"/>
    </location>
</feature>
<gene>
    <name evidence="3" type="ORF">DV451_001990</name>
</gene>
<feature type="compositionally biased region" description="Low complexity" evidence="1">
    <location>
        <begin position="454"/>
        <end position="464"/>
    </location>
</feature>
<sequence>MFRNRRLNEVRTHRRVGDSAATTAAATSANGPQTTTRAVLGQAWPSYQDTNKLPPGREDYHYQLDASGGRRHHTITNLGALAGLKSRLGLSDADTKPLTSANPVPSYGSSSGGRTGRGYSEFDADNNKFSAGYYANDNNLYGTSSSGRVARDLDRIYATSSSQSHRFSRAYEPNLEEQQRGGYRAQAGVGNNARYSRHTPYTVPFDTRSNPAAAIHWDVPPTLEADPPFVPSPVNTNPAREGADYFRKQSNFNTNAYNGGWNGGSGSSSSVTRGPGNGYYYGSSRRGSGRVIQETDASGSPTRTPVAPAAPAAPAAPPVADDAGYRPLSSRSAWSTIPSIQPHPPAADLRAQEIDPRQQEGDAALDMLKNELNEMRTLLAQLQQRTDSNSAGSSVQQPSQHSTAPWDYEKRITHRRQEPAADTSVTAAEIELPRAQPSSSRGMLATLGNKFRGKSSSKNSDSGSQRAEMITRALNQQQKPQRQGYKVFRMALRLFLYLVLLIAFGKLYVALVELTELKNTPF</sequence>
<feature type="region of interest" description="Disordered" evidence="1">
    <location>
        <begin position="448"/>
        <end position="467"/>
    </location>
</feature>
<feature type="region of interest" description="Disordered" evidence="1">
    <location>
        <begin position="1"/>
        <end position="35"/>
    </location>
</feature>
<comment type="caution">
    <text evidence="3">The sequence shown here is derived from an EMBL/GenBank/DDBJ whole genome shotgun (WGS) entry which is preliminary data.</text>
</comment>
<organism evidence="3 4">
    <name type="scientific">Geotrichum candidum</name>
    <name type="common">Oospora lactis</name>
    <name type="synonym">Dipodascus geotrichum</name>
    <dbReference type="NCBI Taxonomy" id="1173061"/>
    <lineage>
        <taxon>Eukaryota</taxon>
        <taxon>Fungi</taxon>
        <taxon>Dikarya</taxon>
        <taxon>Ascomycota</taxon>
        <taxon>Saccharomycotina</taxon>
        <taxon>Dipodascomycetes</taxon>
        <taxon>Dipodascales</taxon>
        <taxon>Dipodascaceae</taxon>
        <taxon>Geotrichum</taxon>
    </lineage>
</organism>
<feature type="region of interest" description="Disordered" evidence="1">
    <location>
        <begin position="277"/>
        <end position="321"/>
    </location>
</feature>
<feature type="compositionally biased region" description="Basic and acidic residues" evidence="1">
    <location>
        <begin position="1"/>
        <end position="17"/>
    </location>
</feature>
<dbReference type="Proteomes" id="UP000750522">
    <property type="component" value="Unassembled WGS sequence"/>
</dbReference>
<feature type="compositionally biased region" description="Low complexity" evidence="1">
    <location>
        <begin position="305"/>
        <end position="321"/>
    </location>
</feature>
<feature type="region of interest" description="Disordered" evidence="1">
    <location>
        <begin position="384"/>
        <end position="405"/>
    </location>
</feature>
<keyword evidence="2" id="KW-0472">Membrane</keyword>
<reference evidence="3" key="2">
    <citation type="submission" date="2020-01" db="EMBL/GenBank/DDBJ databases">
        <authorList>
            <person name="Perkins V."/>
            <person name="Lessard M.-H."/>
            <person name="Dugat-Bony E."/>
            <person name="Frenette M."/>
            <person name="Labrie S."/>
        </authorList>
    </citation>
    <scope>NUCLEOTIDE SEQUENCE</scope>
    <source>
        <strain evidence="3">LMA-70</strain>
    </source>
</reference>
<evidence type="ECO:0000256" key="1">
    <source>
        <dbReference type="SAM" id="MobiDB-lite"/>
    </source>
</evidence>
<keyword evidence="2" id="KW-0812">Transmembrane</keyword>
<keyword evidence="2" id="KW-1133">Transmembrane helix</keyword>
<proteinExistence type="predicted"/>